<protein>
    <submittedName>
        <fullName evidence="1">Uncharacterized protein</fullName>
    </submittedName>
</protein>
<accession>A0ABX0MV79</accession>
<evidence type="ECO:0000313" key="1">
    <source>
        <dbReference type="EMBL" id="NHZ66659.1"/>
    </source>
</evidence>
<dbReference type="Proteomes" id="UP000610594">
    <property type="component" value="Unassembled WGS sequence"/>
</dbReference>
<name>A0ABX0MV79_9BURK</name>
<reference evidence="1 2" key="1">
    <citation type="submission" date="2019-10" db="EMBL/GenBank/DDBJ databases">
        <title>Taxonomy of Antarctic Massilia spp.: description of Massilia rubra sp. nov., Massilia aquatica sp. nov., Massilia mucilaginosa sp. nov., Massilia frigida sp. nov. isolated from streams, lakes and regoliths.</title>
        <authorList>
            <person name="Holochova P."/>
            <person name="Sedlacek I."/>
            <person name="Kralova S."/>
            <person name="Maslanova I."/>
            <person name="Busse H.-J."/>
            <person name="Stankova E."/>
            <person name="Vrbovska V."/>
            <person name="Kovarovic V."/>
            <person name="Bartak M."/>
            <person name="Svec P."/>
            <person name="Pantucek R."/>
        </authorList>
    </citation>
    <scope>NUCLEOTIDE SEQUENCE [LARGE SCALE GENOMIC DNA]</scope>
    <source>
        <strain evidence="1 2">CCM 8694</strain>
    </source>
</reference>
<gene>
    <name evidence="1" type="ORF">F1735_30955</name>
</gene>
<proteinExistence type="predicted"/>
<organism evidence="1 2">
    <name type="scientific">Massilia genomosp. 1</name>
    <dbReference type="NCBI Taxonomy" id="2609280"/>
    <lineage>
        <taxon>Bacteria</taxon>
        <taxon>Pseudomonadati</taxon>
        <taxon>Pseudomonadota</taxon>
        <taxon>Betaproteobacteria</taxon>
        <taxon>Burkholderiales</taxon>
        <taxon>Oxalobacteraceae</taxon>
        <taxon>Telluria group</taxon>
        <taxon>Massilia</taxon>
    </lineage>
</organism>
<evidence type="ECO:0000313" key="2">
    <source>
        <dbReference type="Proteomes" id="UP000610594"/>
    </source>
</evidence>
<sequence length="67" mass="7338">MAARCKASEAAVTQDGNRRQRLWTCVRDDKPSSGSTLPAVWFAYTPDLPYPRSGKNCPCIAHSKAQA</sequence>
<comment type="caution">
    <text evidence="1">The sequence shown here is derived from an EMBL/GenBank/DDBJ whole genome shotgun (WGS) entry which is preliminary data.</text>
</comment>
<dbReference type="EMBL" id="WHJF01000155">
    <property type="protein sequence ID" value="NHZ66659.1"/>
    <property type="molecule type" value="Genomic_DNA"/>
</dbReference>
<keyword evidence="2" id="KW-1185">Reference proteome</keyword>